<keyword evidence="3" id="KW-0539">Nucleus</keyword>
<evidence type="ECO:0000313" key="7">
    <source>
        <dbReference type="Proteomes" id="UP001345827"/>
    </source>
</evidence>
<feature type="compositionally biased region" description="Basic and acidic residues" evidence="4">
    <location>
        <begin position="87"/>
        <end position="96"/>
    </location>
</feature>
<evidence type="ECO:0000313" key="6">
    <source>
        <dbReference type="EMBL" id="KAK5541241.1"/>
    </source>
</evidence>
<evidence type="ECO:0000256" key="1">
    <source>
        <dbReference type="ARBA" id="ARBA00004123"/>
    </source>
</evidence>
<feature type="region of interest" description="Disordered" evidence="4">
    <location>
        <begin position="696"/>
        <end position="729"/>
    </location>
</feature>
<feature type="compositionally biased region" description="Low complexity" evidence="4">
    <location>
        <begin position="100"/>
        <end position="119"/>
    </location>
</feature>
<evidence type="ECO:0000256" key="2">
    <source>
        <dbReference type="ARBA" id="ARBA00011353"/>
    </source>
</evidence>
<dbReference type="PROSITE" id="PS50013">
    <property type="entry name" value="CHROMO_2"/>
    <property type="match status" value="1"/>
</dbReference>
<organism evidence="6 7">
    <name type="scientific">Vermiconidia calcicola</name>
    <dbReference type="NCBI Taxonomy" id="1690605"/>
    <lineage>
        <taxon>Eukaryota</taxon>
        <taxon>Fungi</taxon>
        <taxon>Dikarya</taxon>
        <taxon>Ascomycota</taxon>
        <taxon>Pezizomycotina</taxon>
        <taxon>Dothideomycetes</taxon>
        <taxon>Dothideomycetidae</taxon>
        <taxon>Mycosphaerellales</taxon>
        <taxon>Extremaceae</taxon>
        <taxon>Vermiconidia</taxon>
    </lineage>
</organism>
<feature type="compositionally biased region" description="Polar residues" evidence="4">
    <location>
        <begin position="205"/>
        <end position="221"/>
    </location>
</feature>
<reference evidence="6 7" key="1">
    <citation type="submission" date="2023-06" db="EMBL/GenBank/DDBJ databases">
        <title>Black Yeasts Isolated from many extreme environments.</title>
        <authorList>
            <person name="Coleine C."/>
            <person name="Stajich J.E."/>
            <person name="Selbmann L."/>
        </authorList>
    </citation>
    <scope>NUCLEOTIDE SEQUENCE [LARGE SCALE GENOMIC DNA]</scope>
    <source>
        <strain evidence="6 7">CCFEE 5887</strain>
    </source>
</reference>
<dbReference type="InterPro" id="IPR016197">
    <property type="entry name" value="Chromo-like_dom_sf"/>
</dbReference>
<comment type="subunit">
    <text evidence="2">Component of the NuA4 histone acetyltransferase complex.</text>
</comment>
<feature type="domain" description="Chromo" evidence="5">
    <location>
        <begin position="17"/>
        <end position="75"/>
    </location>
</feature>
<evidence type="ECO:0000259" key="5">
    <source>
        <dbReference type="PROSITE" id="PS50013"/>
    </source>
</evidence>
<evidence type="ECO:0000256" key="4">
    <source>
        <dbReference type="SAM" id="MobiDB-lite"/>
    </source>
</evidence>
<dbReference type="GO" id="GO:0005634">
    <property type="term" value="C:nucleus"/>
    <property type="evidence" value="ECO:0007669"/>
    <property type="project" value="UniProtKB-SubCell"/>
</dbReference>
<dbReference type="Gene3D" id="2.40.50.40">
    <property type="match status" value="1"/>
</dbReference>
<comment type="caution">
    <text evidence="6">The sequence shown here is derived from an EMBL/GenBank/DDBJ whole genome shotgun (WGS) entry which is preliminary data.</text>
</comment>
<feature type="compositionally biased region" description="Basic and acidic residues" evidence="4">
    <location>
        <begin position="167"/>
        <end position="177"/>
    </location>
</feature>
<dbReference type="CDD" id="cd18966">
    <property type="entry name" value="chromodomain"/>
    <property type="match status" value="1"/>
</dbReference>
<protein>
    <recommendedName>
        <fullName evidence="5">Chromo domain-containing protein</fullName>
    </recommendedName>
</protein>
<dbReference type="Proteomes" id="UP001345827">
    <property type="component" value="Unassembled WGS sequence"/>
</dbReference>
<comment type="subcellular location">
    <subcellularLocation>
        <location evidence="1">Nucleus</location>
    </subcellularLocation>
</comment>
<proteinExistence type="predicted"/>
<dbReference type="AlphaFoldDB" id="A0AAV9QGZ2"/>
<feature type="region of interest" description="Disordered" evidence="4">
    <location>
        <begin position="241"/>
        <end position="428"/>
    </location>
</feature>
<gene>
    <name evidence="6" type="ORF">LTR25_003018</name>
</gene>
<dbReference type="InterPro" id="IPR051219">
    <property type="entry name" value="Heterochromatin_chromo-domain"/>
</dbReference>
<keyword evidence="7" id="KW-1185">Reference proteome</keyword>
<name>A0AAV9QGZ2_9PEZI</name>
<dbReference type="GO" id="GO:0006338">
    <property type="term" value="P:chromatin remodeling"/>
    <property type="evidence" value="ECO:0007669"/>
    <property type="project" value="UniProtKB-ARBA"/>
</dbReference>
<evidence type="ECO:0000256" key="3">
    <source>
        <dbReference type="ARBA" id="ARBA00023242"/>
    </source>
</evidence>
<feature type="compositionally biased region" description="Polar residues" evidence="4">
    <location>
        <begin position="348"/>
        <end position="368"/>
    </location>
</feature>
<dbReference type="SMART" id="SM00298">
    <property type="entry name" value="CHROMO"/>
    <property type="match status" value="1"/>
</dbReference>
<feature type="region of interest" description="Disordered" evidence="4">
    <location>
        <begin position="619"/>
        <end position="645"/>
    </location>
</feature>
<dbReference type="SUPFAM" id="SSF54160">
    <property type="entry name" value="Chromo domain-like"/>
    <property type="match status" value="1"/>
</dbReference>
<feature type="compositionally biased region" description="Polar residues" evidence="4">
    <location>
        <begin position="178"/>
        <end position="190"/>
    </location>
</feature>
<dbReference type="PANTHER" id="PTHR22812">
    <property type="entry name" value="CHROMOBOX PROTEIN"/>
    <property type="match status" value="1"/>
</dbReference>
<sequence>MPDDGDSTFSGDDEPEYDVERILAQRTKNGRTHYLVKWDGFPDEECSWEPREHFMDQATLVEWQRQYAEGDYLNEAEIAALEVKMKQWSERQRAQDEDILPGSPELSLPSDSSNSENLPESPPCSHPIPETQSPRVPSLPLKARSTSENRRKSSFGSREPPAKRPKVKEPTRSDVQTETHISSANNSLSRIPSFGPKKGLATKLPIQSASASTHAVTSLQHRTGERYKNLRHMNNAMKFARRERTPDIRELDLRAPGDFAMPRSIQEVQEQDASSSKREESPLFVPETIPEAPPEVGTESHFLPARSPSPADGPQAEEKSKALPPTSMSGAKSPPRGRLKESAHARQGVSQPSSPTRQPIRSTQTSRVGSRPREPSKERPIVATRPQAANSSLASIARRDDFTPSRKPSELSEGNVGASRISVPTSASGRPIYESFKERPLGQPGQLFTARNGRSWYWGEVCVLLRYGAHQVGHVKILGFPGWLITRLISTKQGRPDLEIHFEERNVMSQVKFSAFASQLAGEIGLGTIQPYQDIASAAASLAAHLESNDIAGVWEFPQPTIPGFVMVLYSSNAPSWKHFGTKRNPESEERLHLVARNMTQDLRLAQWVSQYEASSHHTAWESDFSGPRQGTLTSSTSESPNLTLRQTTLISDAPELERPVSLQQILPPVATDAASLAAGQMGLFVDSPSEIPTVRTKPSFASMQSPRSPKSPRLLSSPRKPRDFEDEGFLQKDQPAALTFSASFRDLMNFGDRERKRPAFYIAFGKSRPLEAAAVKNWLLVHNIRDESWTGNAITRVFIRGTGLFITENTLIDYPDEVLRAVKWFQQQSKGKAKTYKLGLVPDASEWLLKRVLECDEAVRDKYIGILEVVSQLESQGWFDWNSATKGDPDRWLVDDGPGEDYRFILPIPSDLPGYESLTSASRMEASRVEARDKILIQYFVGWAALRVETYKNFYVLDEERTCDTVKHSCHVYFRKRAKFVEMIEQMIERHERHVAAKKG</sequence>
<feature type="compositionally biased region" description="Basic and acidic residues" evidence="4">
    <location>
        <begin position="397"/>
        <end position="410"/>
    </location>
</feature>
<dbReference type="Pfam" id="PF00385">
    <property type="entry name" value="Chromo"/>
    <property type="match status" value="1"/>
</dbReference>
<dbReference type="InterPro" id="IPR000953">
    <property type="entry name" value="Chromo/chromo_shadow_dom"/>
</dbReference>
<feature type="region of interest" description="Disordered" evidence="4">
    <location>
        <begin position="87"/>
        <end position="223"/>
    </location>
</feature>
<feature type="compositionally biased region" description="Basic and acidic residues" evidence="4">
    <location>
        <begin position="241"/>
        <end position="255"/>
    </location>
</feature>
<dbReference type="InterPro" id="IPR023780">
    <property type="entry name" value="Chromo_domain"/>
</dbReference>
<feature type="compositionally biased region" description="Low complexity" evidence="4">
    <location>
        <begin position="706"/>
        <end position="719"/>
    </location>
</feature>
<feature type="compositionally biased region" description="Basic and acidic residues" evidence="4">
    <location>
        <begin position="371"/>
        <end position="380"/>
    </location>
</feature>
<accession>A0AAV9QGZ2</accession>
<dbReference type="EMBL" id="JAXLQG010000004">
    <property type="protein sequence ID" value="KAK5541241.1"/>
    <property type="molecule type" value="Genomic_DNA"/>
</dbReference>
<feature type="compositionally biased region" description="Polar residues" evidence="4">
    <location>
        <begin position="629"/>
        <end position="645"/>
    </location>
</feature>